<dbReference type="InterPro" id="IPR029044">
    <property type="entry name" value="Nucleotide-diphossugar_trans"/>
</dbReference>
<accession>A0ABQ0JWH8</accession>
<sequence length="267" mass="31069">MDLSINICTYNNRDFLKKCLISIYEKIKDIQFEVVVVDNASQDGTVDMIKKDFPHVLLIENDRNAGVAPARNQSIRRSSGRYVLLLDADTEFVSKNFGDIIRYMDFSPDVALLGVQQITFDNQPYPASRTFPLIRDIVLRRLAFLGFIRNSRLMKAHHVLLHDSDKPMEVDYVIGAFQLIRRDVFNVTGLLDENMFYGFEDADYCARIRKAGYKVVYYPSYTIKHYVSGITRKKLLSKTGIQLLFSHFKSYAKFYKKHHDLLKRRTL</sequence>
<name>A0ABQ0JWH8_9BACT</name>
<evidence type="ECO:0000313" key="2">
    <source>
        <dbReference type="EMBL" id="GAN33060.1"/>
    </source>
</evidence>
<dbReference type="Proteomes" id="UP000032309">
    <property type="component" value="Unassembled WGS sequence"/>
</dbReference>
<keyword evidence="3" id="KW-1185">Reference proteome</keyword>
<dbReference type="PANTHER" id="PTHR43179:SF7">
    <property type="entry name" value="RHAMNOSYLTRANSFERASE WBBL"/>
    <property type="match status" value="1"/>
</dbReference>
<evidence type="ECO:0000313" key="3">
    <source>
        <dbReference type="Proteomes" id="UP000032309"/>
    </source>
</evidence>
<dbReference type="Gene3D" id="3.90.550.10">
    <property type="entry name" value="Spore Coat Polysaccharide Biosynthesis Protein SpsA, Chain A"/>
    <property type="match status" value="1"/>
</dbReference>
<dbReference type="EMBL" id="BAFN01000001">
    <property type="protein sequence ID" value="GAN33060.1"/>
    <property type="molecule type" value="Genomic_DNA"/>
</dbReference>
<gene>
    <name evidence="2" type="ORF">BROSI_A1577</name>
</gene>
<dbReference type="RefSeq" id="WP_157842428.1">
    <property type="nucleotide sequence ID" value="NZ_BAFN01000001.1"/>
</dbReference>
<evidence type="ECO:0000259" key="1">
    <source>
        <dbReference type="Pfam" id="PF00535"/>
    </source>
</evidence>
<reference evidence="3" key="1">
    <citation type="journal article" date="2015" name="Genome Announc.">
        <title>Draft Genome Sequence of an Anaerobic Ammonium-Oxidizing Bacterium, "Candidatus Brocadia sinica".</title>
        <authorList>
            <person name="Oshiki M."/>
            <person name="Shinyako-Hata K."/>
            <person name="Satoh H."/>
            <person name="Okabe S."/>
        </authorList>
    </citation>
    <scope>NUCLEOTIDE SEQUENCE [LARGE SCALE GENOMIC DNA]</scope>
    <source>
        <strain evidence="3">JPN1</strain>
    </source>
</reference>
<feature type="domain" description="Glycosyltransferase 2-like" evidence="1">
    <location>
        <begin position="4"/>
        <end position="185"/>
    </location>
</feature>
<dbReference type="Pfam" id="PF00535">
    <property type="entry name" value="Glycos_transf_2"/>
    <property type="match status" value="1"/>
</dbReference>
<organism evidence="2 3">
    <name type="scientific">Candidatus Brocadia sinica JPN1</name>
    <dbReference type="NCBI Taxonomy" id="1197129"/>
    <lineage>
        <taxon>Bacteria</taxon>
        <taxon>Pseudomonadati</taxon>
        <taxon>Planctomycetota</taxon>
        <taxon>Candidatus Brocadiia</taxon>
        <taxon>Candidatus Brocadiales</taxon>
        <taxon>Candidatus Brocadiaceae</taxon>
        <taxon>Candidatus Brocadia</taxon>
    </lineage>
</organism>
<comment type="caution">
    <text evidence="2">The sequence shown here is derived from an EMBL/GenBank/DDBJ whole genome shotgun (WGS) entry which is preliminary data.</text>
</comment>
<proteinExistence type="predicted"/>
<dbReference type="PANTHER" id="PTHR43179">
    <property type="entry name" value="RHAMNOSYLTRANSFERASE WBBL"/>
    <property type="match status" value="1"/>
</dbReference>
<dbReference type="InterPro" id="IPR001173">
    <property type="entry name" value="Glyco_trans_2-like"/>
</dbReference>
<dbReference type="SUPFAM" id="SSF53448">
    <property type="entry name" value="Nucleotide-diphospho-sugar transferases"/>
    <property type="match status" value="1"/>
</dbReference>
<dbReference type="CDD" id="cd04186">
    <property type="entry name" value="GT_2_like_c"/>
    <property type="match status" value="1"/>
</dbReference>
<protein>
    <submittedName>
        <fullName evidence="2">Glycosyltransferases</fullName>
    </submittedName>
</protein>